<feature type="compositionally biased region" description="Low complexity" evidence="1">
    <location>
        <begin position="314"/>
        <end position="326"/>
    </location>
</feature>
<gene>
    <name evidence="2" type="ORF">ACFYTH_29285</name>
</gene>
<dbReference type="EMBL" id="JBIALX010000016">
    <property type="protein sequence ID" value="MFF0457476.1"/>
    <property type="molecule type" value="Genomic_DNA"/>
</dbReference>
<feature type="region of interest" description="Disordered" evidence="1">
    <location>
        <begin position="308"/>
        <end position="338"/>
    </location>
</feature>
<sequence length="338" mass="34412">MRAIAGRSADSGEALLRRMAARRRRDNIVVAILAVLAVLGGGHAVLSWFSDPPQAPSDANTTTLIGHAQLAASFAEDFVVSYLGSSAGQQDRIAEYVDPGQQMRLPSTAHPVSDPMVVHVSRTESTASVEIWAVTISVRPGRTGSATDARQYYQVAVSVTPEGRRRALSLPAAVEPPGRGPDVTLAYGTPCPSDTPLADVATGFLTAYLTGSGDVARYTAVGAGITALRPAPFTGLESVSVTADESSCGSSGNSAKVLATVAPKGSGGASASLSYPLTMVRPSGQWQIQAIDRVPALTNPLTVVNGAGPGGAGAPAPSSSQSAAAPTTTVQIPPATQN</sequence>
<organism evidence="2 3">
    <name type="scientific">Nocardia africana</name>
    <dbReference type="NCBI Taxonomy" id="134964"/>
    <lineage>
        <taxon>Bacteria</taxon>
        <taxon>Bacillati</taxon>
        <taxon>Actinomycetota</taxon>
        <taxon>Actinomycetes</taxon>
        <taxon>Mycobacteriales</taxon>
        <taxon>Nocardiaceae</taxon>
        <taxon>Nocardia</taxon>
    </lineage>
</organism>
<protein>
    <submittedName>
        <fullName evidence="2">Conjugal transfer protein</fullName>
    </submittedName>
</protein>
<keyword evidence="3" id="KW-1185">Reference proteome</keyword>
<dbReference type="RefSeq" id="WP_387254697.1">
    <property type="nucleotide sequence ID" value="NZ_JBIALX010000016.1"/>
</dbReference>
<evidence type="ECO:0000313" key="2">
    <source>
        <dbReference type="EMBL" id="MFF0457476.1"/>
    </source>
</evidence>
<evidence type="ECO:0000313" key="3">
    <source>
        <dbReference type="Proteomes" id="UP001601521"/>
    </source>
</evidence>
<evidence type="ECO:0000256" key="1">
    <source>
        <dbReference type="SAM" id="MobiDB-lite"/>
    </source>
</evidence>
<dbReference type="Proteomes" id="UP001601521">
    <property type="component" value="Unassembled WGS sequence"/>
</dbReference>
<name>A0ABW6NSU4_9NOCA</name>
<dbReference type="Pfam" id="PF12642">
    <property type="entry name" value="TpcC"/>
    <property type="match status" value="1"/>
</dbReference>
<accession>A0ABW6NSU4</accession>
<feature type="compositionally biased region" description="Polar residues" evidence="1">
    <location>
        <begin position="327"/>
        <end position="338"/>
    </location>
</feature>
<dbReference type="InterPro" id="IPR024735">
    <property type="entry name" value="TcpC"/>
</dbReference>
<proteinExistence type="predicted"/>
<reference evidence="2 3" key="1">
    <citation type="submission" date="2024-10" db="EMBL/GenBank/DDBJ databases">
        <title>The Natural Products Discovery Center: Release of the First 8490 Sequenced Strains for Exploring Actinobacteria Biosynthetic Diversity.</title>
        <authorList>
            <person name="Kalkreuter E."/>
            <person name="Kautsar S.A."/>
            <person name="Yang D."/>
            <person name="Bader C.D."/>
            <person name="Teijaro C.N."/>
            <person name="Fluegel L."/>
            <person name="Davis C.M."/>
            <person name="Simpson J.R."/>
            <person name="Lauterbach L."/>
            <person name="Steele A.D."/>
            <person name="Gui C."/>
            <person name="Meng S."/>
            <person name="Li G."/>
            <person name="Viehrig K."/>
            <person name="Ye F."/>
            <person name="Su P."/>
            <person name="Kiefer A.F."/>
            <person name="Nichols A."/>
            <person name="Cepeda A.J."/>
            <person name="Yan W."/>
            <person name="Fan B."/>
            <person name="Jiang Y."/>
            <person name="Adhikari A."/>
            <person name="Zheng C.-J."/>
            <person name="Schuster L."/>
            <person name="Cowan T.M."/>
            <person name="Smanski M.J."/>
            <person name="Chevrette M.G."/>
            <person name="De Carvalho L.P.S."/>
            <person name="Shen B."/>
        </authorList>
    </citation>
    <scope>NUCLEOTIDE SEQUENCE [LARGE SCALE GENOMIC DNA]</scope>
    <source>
        <strain evidence="2 3">NPDC004550</strain>
    </source>
</reference>
<comment type="caution">
    <text evidence="2">The sequence shown here is derived from an EMBL/GenBank/DDBJ whole genome shotgun (WGS) entry which is preliminary data.</text>
</comment>